<proteinExistence type="predicted"/>
<feature type="non-terminal residue" evidence="1">
    <location>
        <position position="1"/>
    </location>
</feature>
<name>A0A381YZF2_9ZZZZ</name>
<dbReference type="EMBL" id="UINC01019366">
    <property type="protein sequence ID" value="SVA81973.1"/>
    <property type="molecule type" value="Genomic_DNA"/>
</dbReference>
<accession>A0A381YZF2</accession>
<evidence type="ECO:0000313" key="1">
    <source>
        <dbReference type="EMBL" id="SVA81973.1"/>
    </source>
</evidence>
<dbReference type="AlphaFoldDB" id="A0A381YZF2"/>
<gene>
    <name evidence="1" type="ORF">METZ01_LOCUS134827</name>
</gene>
<sequence>VSLAREYKKEEDPSHYTKFIKKAIGIDKKLIRELEKQQVD</sequence>
<organism evidence="1">
    <name type="scientific">marine metagenome</name>
    <dbReference type="NCBI Taxonomy" id="408172"/>
    <lineage>
        <taxon>unclassified sequences</taxon>
        <taxon>metagenomes</taxon>
        <taxon>ecological metagenomes</taxon>
    </lineage>
</organism>
<reference evidence="1" key="1">
    <citation type="submission" date="2018-05" db="EMBL/GenBank/DDBJ databases">
        <authorList>
            <person name="Lanie J.A."/>
            <person name="Ng W.-L."/>
            <person name="Kazmierczak K.M."/>
            <person name="Andrzejewski T.M."/>
            <person name="Davidsen T.M."/>
            <person name="Wayne K.J."/>
            <person name="Tettelin H."/>
            <person name="Glass J.I."/>
            <person name="Rusch D."/>
            <person name="Podicherti R."/>
            <person name="Tsui H.-C.T."/>
            <person name="Winkler M.E."/>
        </authorList>
    </citation>
    <scope>NUCLEOTIDE SEQUENCE</scope>
</reference>
<feature type="non-terminal residue" evidence="1">
    <location>
        <position position="40"/>
    </location>
</feature>
<protein>
    <submittedName>
        <fullName evidence="1">Uncharacterized protein</fullName>
    </submittedName>
</protein>